<sequence length="132" mass="14257">MRPEWNVVDCTCLMAGYVDNSQSHDSAVSCVESKALLAMYLEKLDLTVSGPVCAYKENIFIRGKVTAAIAAGFCPARVGVSQMSLVAIAAASIAVRKVLRFVVREASTAMVGQKNSSALNFRPVASYSYFFF</sequence>
<dbReference type="AlphaFoldDB" id="A0A2K3L2P3"/>
<evidence type="ECO:0000313" key="1">
    <source>
        <dbReference type="EMBL" id="PNX72803.1"/>
    </source>
</evidence>
<protein>
    <submittedName>
        <fullName evidence="1">Uncharacterized protein</fullName>
    </submittedName>
</protein>
<reference evidence="1 2" key="1">
    <citation type="journal article" date="2014" name="Am. J. Bot.">
        <title>Genome assembly and annotation for red clover (Trifolium pratense; Fabaceae).</title>
        <authorList>
            <person name="Istvanek J."/>
            <person name="Jaros M."/>
            <person name="Krenek A."/>
            <person name="Repkova J."/>
        </authorList>
    </citation>
    <scope>NUCLEOTIDE SEQUENCE [LARGE SCALE GENOMIC DNA]</scope>
    <source>
        <strain evidence="2">cv. Tatra</strain>
        <tissue evidence="1">Young leaves</tissue>
    </source>
</reference>
<dbReference type="Proteomes" id="UP000236291">
    <property type="component" value="Unassembled WGS sequence"/>
</dbReference>
<accession>A0A2K3L2P3</accession>
<proteinExistence type="predicted"/>
<reference evidence="1 2" key="2">
    <citation type="journal article" date="2017" name="Front. Plant Sci.">
        <title>Gene Classification and Mining of Molecular Markers Useful in Red Clover (Trifolium pratense) Breeding.</title>
        <authorList>
            <person name="Istvanek J."/>
            <person name="Dluhosova J."/>
            <person name="Dluhos P."/>
            <person name="Patkova L."/>
            <person name="Nedelnik J."/>
            <person name="Repkova J."/>
        </authorList>
    </citation>
    <scope>NUCLEOTIDE SEQUENCE [LARGE SCALE GENOMIC DNA]</scope>
    <source>
        <strain evidence="2">cv. Tatra</strain>
        <tissue evidence="1">Young leaves</tissue>
    </source>
</reference>
<organism evidence="1 2">
    <name type="scientific">Trifolium pratense</name>
    <name type="common">Red clover</name>
    <dbReference type="NCBI Taxonomy" id="57577"/>
    <lineage>
        <taxon>Eukaryota</taxon>
        <taxon>Viridiplantae</taxon>
        <taxon>Streptophyta</taxon>
        <taxon>Embryophyta</taxon>
        <taxon>Tracheophyta</taxon>
        <taxon>Spermatophyta</taxon>
        <taxon>Magnoliopsida</taxon>
        <taxon>eudicotyledons</taxon>
        <taxon>Gunneridae</taxon>
        <taxon>Pentapetalae</taxon>
        <taxon>rosids</taxon>
        <taxon>fabids</taxon>
        <taxon>Fabales</taxon>
        <taxon>Fabaceae</taxon>
        <taxon>Papilionoideae</taxon>
        <taxon>50 kb inversion clade</taxon>
        <taxon>NPAAA clade</taxon>
        <taxon>Hologalegina</taxon>
        <taxon>IRL clade</taxon>
        <taxon>Trifolieae</taxon>
        <taxon>Trifolium</taxon>
    </lineage>
</organism>
<dbReference type="EMBL" id="ASHM01025127">
    <property type="protein sequence ID" value="PNX72803.1"/>
    <property type="molecule type" value="Genomic_DNA"/>
</dbReference>
<name>A0A2K3L2P3_TRIPR</name>
<gene>
    <name evidence="1" type="ORF">L195_g028699</name>
</gene>
<comment type="caution">
    <text evidence="1">The sequence shown here is derived from an EMBL/GenBank/DDBJ whole genome shotgun (WGS) entry which is preliminary data.</text>
</comment>
<evidence type="ECO:0000313" key="2">
    <source>
        <dbReference type="Proteomes" id="UP000236291"/>
    </source>
</evidence>